<keyword evidence="4" id="KW-1185">Reference proteome</keyword>
<comment type="caution">
    <text evidence="3">The sequence shown here is derived from an EMBL/GenBank/DDBJ whole genome shotgun (WGS) entry which is preliminary data.</text>
</comment>
<dbReference type="EMBL" id="MPGH01000044">
    <property type="protein sequence ID" value="OLN94316.1"/>
    <property type="molecule type" value="Genomic_DNA"/>
</dbReference>
<sequence length="573" mass="65782">MELGSDIIYDIVHPTAAFSEAVRRGIHRDNGGGTRQPSLSPTWERSQLNPKNRVDSLDPLPNPLWRIDGCTGLGTQFYLLPLFLGSIPPMRIDVFVPEQSTQPQEIRQLLDLDVAFHTKDRARVQKLNITKHVLRALQIWTRQQHKPEALFASVPFGSRIVFRNLSLDVRAIHIDIAPTYYLERQLLSASALTNFWGPSVKLPKCIDISKVHVVEQIHDSVCLVRIGQTLWILKTLTSYTKYLYHELKLLLLARPHPSIMSRPVHLVTKRCSFGSKVAVLGFTLEYHHYGTLRDVVPLLRLHNKLLFHEQLKWSVQVTAGLLHHRETSGTFYPDLRLDNIVLSKHRDAILVDFEQRGVWCEFASPEINAFEYVRLLATDEDMPEEVKDRYAAVLRRMCPDFEFLQSGEEYTNPTEGYNICWICLSPREQEASEVYMLGRVLWCIFEGASAPQPGAVWQSYRRETDVQFPDYLRTPPNLQSLIDRCTLGRRNTLNSRVGREGDKLVFKDAGDMTGSRDIRDAAAAWWKSEISWAEDFLALRENLKSAGNWNDNHFDRPTLSAVLGELMEMQNEL</sequence>
<organism evidence="3 4">
    <name type="scientific">Colletotrichum chlorophyti</name>
    <dbReference type="NCBI Taxonomy" id="708187"/>
    <lineage>
        <taxon>Eukaryota</taxon>
        <taxon>Fungi</taxon>
        <taxon>Dikarya</taxon>
        <taxon>Ascomycota</taxon>
        <taxon>Pezizomycotina</taxon>
        <taxon>Sordariomycetes</taxon>
        <taxon>Hypocreomycetidae</taxon>
        <taxon>Glomerellales</taxon>
        <taxon>Glomerellaceae</taxon>
        <taxon>Colletotrichum</taxon>
    </lineage>
</organism>
<dbReference type="Gene3D" id="1.10.510.10">
    <property type="entry name" value="Transferase(Phosphotransferase) domain 1"/>
    <property type="match status" value="1"/>
</dbReference>
<dbReference type="AlphaFoldDB" id="A0A1Q8S146"/>
<feature type="region of interest" description="Disordered" evidence="1">
    <location>
        <begin position="26"/>
        <end position="55"/>
    </location>
</feature>
<name>A0A1Q8S146_9PEZI</name>
<dbReference type="OrthoDB" id="4062651at2759"/>
<dbReference type="InterPro" id="IPR000719">
    <property type="entry name" value="Prot_kinase_dom"/>
</dbReference>
<dbReference type="STRING" id="708187.A0A1Q8S146"/>
<dbReference type="PROSITE" id="PS50011">
    <property type="entry name" value="PROTEIN_KINASE_DOM"/>
    <property type="match status" value="1"/>
</dbReference>
<gene>
    <name evidence="3" type="ORF">CCHL11_02949</name>
</gene>
<evidence type="ECO:0000313" key="3">
    <source>
        <dbReference type="EMBL" id="OLN94316.1"/>
    </source>
</evidence>
<evidence type="ECO:0000313" key="4">
    <source>
        <dbReference type="Proteomes" id="UP000186583"/>
    </source>
</evidence>
<protein>
    <recommendedName>
        <fullName evidence="2">Protein kinase domain-containing protein</fullName>
    </recommendedName>
</protein>
<dbReference type="GO" id="GO:0004672">
    <property type="term" value="F:protein kinase activity"/>
    <property type="evidence" value="ECO:0007669"/>
    <property type="project" value="InterPro"/>
</dbReference>
<feature type="domain" description="Protein kinase" evidence="2">
    <location>
        <begin position="200"/>
        <end position="573"/>
    </location>
</feature>
<reference evidence="3 4" key="1">
    <citation type="submission" date="2016-11" db="EMBL/GenBank/DDBJ databases">
        <title>Draft Genome Assembly of Colletotrichum chlorophyti a pathogen of herbaceous plants.</title>
        <authorList>
            <person name="Gan P."/>
            <person name="Narusaka M."/>
            <person name="Tsushima A."/>
            <person name="Narusaka Y."/>
            <person name="Takano Y."/>
            <person name="Shirasu K."/>
        </authorList>
    </citation>
    <scope>NUCLEOTIDE SEQUENCE [LARGE SCALE GENOMIC DNA]</scope>
    <source>
        <strain evidence="3 4">NTL11</strain>
    </source>
</reference>
<dbReference type="GO" id="GO:0005524">
    <property type="term" value="F:ATP binding"/>
    <property type="evidence" value="ECO:0007669"/>
    <property type="project" value="InterPro"/>
</dbReference>
<dbReference type="SUPFAM" id="SSF56112">
    <property type="entry name" value="Protein kinase-like (PK-like)"/>
    <property type="match status" value="1"/>
</dbReference>
<evidence type="ECO:0000256" key="1">
    <source>
        <dbReference type="SAM" id="MobiDB-lite"/>
    </source>
</evidence>
<feature type="compositionally biased region" description="Polar residues" evidence="1">
    <location>
        <begin position="35"/>
        <end position="50"/>
    </location>
</feature>
<dbReference type="InterPro" id="IPR011009">
    <property type="entry name" value="Kinase-like_dom_sf"/>
</dbReference>
<dbReference type="Proteomes" id="UP000186583">
    <property type="component" value="Unassembled WGS sequence"/>
</dbReference>
<proteinExistence type="predicted"/>
<evidence type="ECO:0000259" key="2">
    <source>
        <dbReference type="PROSITE" id="PS50011"/>
    </source>
</evidence>
<accession>A0A1Q8S146</accession>